<accession>A0A2N9G0L3</accession>
<feature type="region of interest" description="Disordered" evidence="1">
    <location>
        <begin position="36"/>
        <end position="79"/>
    </location>
</feature>
<dbReference type="EMBL" id="OIVN01001657">
    <property type="protein sequence ID" value="SPC96307.1"/>
    <property type="molecule type" value="Genomic_DNA"/>
</dbReference>
<evidence type="ECO:0000313" key="2">
    <source>
        <dbReference type="EMBL" id="SPC96307.1"/>
    </source>
</evidence>
<proteinExistence type="predicted"/>
<sequence>MRKEAEKEMVVKVYPDEQGLWGMMVELQKVVKLNPNEELGSSGSGSPFSGASQSKNPKSSNAEKKKSKIIYPTSSISRP</sequence>
<name>A0A2N9G0L3_FAGSY</name>
<reference evidence="2" key="1">
    <citation type="submission" date="2018-02" db="EMBL/GenBank/DDBJ databases">
        <authorList>
            <person name="Cohen D.B."/>
            <person name="Kent A.D."/>
        </authorList>
    </citation>
    <scope>NUCLEOTIDE SEQUENCE</scope>
</reference>
<evidence type="ECO:0000256" key="1">
    <source>
        <dbReference type="SAM" id="MobiDB-lite"/>
    </source>
</evidence>
<gene>
    <name evidence="2" type="ORF">FSB_LOCUS24189</name>
</gene>
<dbReference type="AlphaFoldDB" id="A0A2N9G0L3"/>
<feature type="compositionally biased region" description="Low complexity" evidence="1">
    <location>
        <begin position="40"/>
        <end position="54"/>
    </location>
</feature>
<protein>
    <submittedName>
        <fullName evidence="2">Uncharacterized protein</fullName>
    </submittedName>
</protein>
<organism evidence="2">
    <name type="scientific">Fagus sylvatica</name>
    <name type="common">Beechnut</name>
    <dbReference type="NCBI Taxonomy" id="28930"/>
    <lineage>
        <taxon>Eukaryota</taxon>
        <taxon>Viridiplantae</taxon>
        <taxon>Streptophyta</taxon>
        <taxon>Embryophyta</taxon>
        <taxon>Tracheophyta</taxon>
        <taxon>Spermatophyta</taxon>
        <taxon>Magnoliopsida</taxon>
        <taxon>eudicotyledons</taxon>
        <taxon>Gunneridae</taxon>
        <taxon>Pentapetalae</taxon>
        <taxon>rosids</taxon>
        <taxon>fabids</taxon>
        <taxon>Fagales</taxon>
        <taxon>Fagaceae</taxon>
        <taxon>Fagus</taxon>
    </lineage>
</organism>